<reference evidence="2 3" key="1">
    <citation type="submission" date="2018-11" db="EMBL/GenBank/DDBJ databases">
        <authorList>
            <consortium name="Pathogen Informatics"/>
        </authorList>
    </citation>
    <scope>NUCLEOTIDE SEQUENCE [LARGE SCALE GENOMIC DNA]</scope>
    <source>
        <strain evidence="2 3">Egypt</strain>
    </source>
</reference>
<accession>A0A3P8GTD8</accession>
<dbReference type="AlphaFoldDB" id="A0A3P8GTD8"/>
<sequence length="95" mass="10827">MLLTSRNADAEIKVADFGLAIRVRDDRPHWNGLAGTYAYMAPEMLQGIAYTKAVDMWSMGVILYLLLSGHPPFWDKDEEMLKAKIIRGDYRVSCF</sequence>
<dbReference type="SUPFAM" id="SSF56112">
    <property type="entry name" value="Protein kinase-like (PK-like)"/>
    <property type="match status" value="1"/>
</dbReference>
<dbReference type="InterPro" id="IPR000719">
    <property type="entry name" value="Prot_kinase_dom"/>
</dbReference>
<dbReference type="GO" id="GO:0004672">
    <property type="term" value="F:protein kinase activity"/>
    <property type="evidence" value="ECO:0007669"/>
    <property type="project" value="InterPro"/>
</dbReference>
<dbReference type="OrthoDB" id="442176at2759"/>
<proteinExistence type="predicted"/>
<dbReference type="EMBL" id="UZAN01059349">
    <property type="protein sequence ID" value="VDP92322.1"/>
    <property type="molecule type" value="Genomic_DNA"/>
</dbReference>
<dbReference type="PANTHER" id="PTHR24347">
    <property type="entry name" value="SERINE/THREONINE-PROTEIN KINASE"/>
    <property type="match status" value="1"/>
</dbReference>
<dbReference type="Gene3D" id="1.10.510.10">
    <property type="entry name" value="Transferase(Phosphotransferase) domain 1"/>
    <property type="match status" value="1"/>
</dbReference>
<evidence type="ECO:0000313" key="3">
    <source>
        <dbReference type="Proteomes" id="UP000272942"/>
    </source>
</evidence>
<keyword evidence="3" id="KW-1185">Reference proteome</keyword>
<feature type="domain" description="Protein kinase" evidence="1">
    <location>
        <begin position="1"/>
        <end position="95"/>
    </location>
</feature>
<protein>
    <recommendedName>
        <fullName evidence="1">Protein kinase domain-containing protein</fullName>
    </recommendedName>
</protein>
<evidence type="ECO:0000313" key="2">
    <source>
        <dbReference type="EMBL" id="VDP92322.1"/>
    </source>
</evidence>
<dbReference type="Proteomes" id="UP000272942">
    <property type="component" value="Unassembled WGS sequence"/>
</dbReference>
<evidence type="ECO:0000259" key="1">
    <source>
        <dbReference type="PROSITE" id="PS50011"/>
    </source>
</evidence>
<dbReference type="PROSITE" id="PS50011">
    <property type="entry name" value="PROTEIN_KINASE_DOM"/>
    <property type="match status" value="1"/>
</dbReference>
<organism evidence="2 3">
    <name type="scientific">Echinostoma caproni</name>
    <dbReference type="NCBI Taxonomy" id="27848"/>
    <lineage>
        <taxon>Eukaryota</taxon>
        <taxon>Metazoa</taxon>
        <taxon>Spiralia</taxon>
        <taxon>Lophotrochozoa</taxon>
        <taxon>Platyhelminthes</taxon>
        <taxon>Trematoda</taxon>
        <taxon>Digenea</taxon>
        <taxon>Plagiorchiida</taxon>
        <taxon>Echinostomata</taxon>
        <taxon>Echinostomatoidea</taxon>
        <taxon>Echinostomatidae</taxon>
        <taxon>Echinostoma</taxon>
    </lineage>
</organism>
<dbReference type="GO" id="GO:0005524">
    <property type="term" value="F:ATP binding"/>
    <property type="evidence" value="ECO:0007669"/>
    <property type="project" value="InterPro"/>
</dbReference>
<name>A0A3P8GTD8_9TREM</name>
<dbReference type="InterPro" id="IPR011009">
    <property type="entry name" value="Kinase-like_dom_sf"/>
</dbReference>
<gene>
    <name evidence="2" type="ORF">ECPE_LOCUS15050</name>
</gene>
<dbReference type="Pfam" id="PF00069">
    <property type="entry name" value="Pkinase"/>
    <property type="match status" value="1"/>
</dbReference>